<dbReference type="EMBL" id="JARFVB010000007">
    <property type="protein sequence ID" value="MDF0716985.1"/>
    <property type="molecule type" value="Genomic_DNA"/>
</dbReference>
<dbReference type="RefSeq" id="WP_275616155.1">
    <property type="nucleotide sequence ID" value="NZ_JARFVB010000007.1"/>
</dbReference>
<feature type="signal peptide" evidence="1">
    <location>
        <begin position="1"/>
        <end position="25"/>
    </location>
</feature>
<protein>
    <submittedName>
        <fullName evidence="2">DUF6520 family protein</fullName>
    </submittedName>
</protein>
<keyword evidence="3" id="KW-1185">Reference proteome</keyword>
<name>A0ABT5Y0M3_9FLAO</name>
<evidence type="ECO:0000256" key="1">
    <source>
        <dbReference type="SAM" id="SignalP"/>
    </source>
</evidence>
<evidence type="ECO:0000313" key="3">
    <source>
        <dbReference type="Proteomes" id="UP001221366"/>
    </source>
</evidence>
<sequence length="92" mass="9913">MKTKAIKFVIPALAVLFAIATSAFTALDNPNAAEKMAMNGYIPTGNFQNPCELIQDVDCNLTGSQLCTYGGAPVYEKIQGTSCVNQLRRDPQ</sequence>
<dbReference type="Proteomes" id="UP001221366">
    <property type="component" value="Unassembled WGS sequence"/>
</dbReference>
<evidence type="ECO:0000313" key="2">
    <source>
        <dbReference type="EMBL" id="MDF0716985.1"/>
    </source>
</evidence>
<accession>A0ABT5Y0M3</accession>
<dbReference type="Pfam" id="PF20130">
    <property type="entry name" value="DUF6520"/>
    <property type="match status" value="1"/>
</dbReference>
<proteinExistence type="predicted"/>
<organism evidence="2 3">
    <name type="scientific">Flagellimonas yonaguniensis</name>
    <dbReference type="NCBI Taxonomy" id="3031325"/>
    <lineage>
        <taxon>Bacteria</taxon>
        <taxon>Pseudomonadati</taxon>
        <taxon>Bacteroidota</taxon>
        <taxon>Flavobacteriia</taxon>
        <taxon>Flavobacteriales</taxon>
        <taxon>Flavobacteriaceae</taxon>
        <taxon>Flagellimonas</taxon>
    </lineage>
</organism>
<keyword evidence="1" id="KW-0732">Signal</keyword>
<gene>
    <name evidence="2" type="ORF">PY092_12555</name>
</gene>
<reference evidence="2 3" key="1">
    <citation type="submission" date="2023-03" db="EMBL/GenBank/DDBJ databases">
        <title>Muricauda XX sp. nov. and Muricauda XXX sp. nov., two novel species isolated from Okinawa Trough.</title>
        <authorList>
            <person name="Cao W."/>
            <person name="Deng X."/>
        </authorList>
    </citation>
    <scope>NUCLEOTIDE SEQUENCE [LARGE SCALE GENOMIC DNA]</scope>
    <source>
        <strain evidence="2 3">334s03</strain>
    </source>
</reference>
<feature type="chain" id="PRO_5045725504" evidence="1">
    <location>
        <begin position="26"/>
        <end position="92"/>
    </location>
</feature>
<comment type="caution">
    <text evidence="2">The sequence shown here is derived from an EMBL/GenBank/DDBJ whole genome shotgun (WGS) entry which is preliminary data.</text>
</comment>
<dbReference type="InterPro" id="IPR045391">
    <property type="entry name" value="DUF6520"/>
</dbReference>